<proteinExistence type="predicted"/>
<evidence type="ECO:0000313" key="2">
    <source>
        <dbReference type="EMBL" id="KAF6209679.1"/>
    </source>
</evidence>
<dbReference type="PANTHER" id="PTHR10773">
    <property type="entry name" value="DNA-DIRECTED RNA POLYMERASES I, II, AND III SUBUNIT RPABC2"/>
    <property type="match status" value="1"/>
</dbReference>
<dbReference type="AlphaFoldDB" id="A0A8S9XM22"/>
<dbReference type="EMBL" id="WIXP02000006">
    <property type="protein sequence ID" value="KAF6209679.1"/>
    <property type="molecule type" value="Genomic_DNA"/>
</dbReference>
<feature type="region of interest" description="Disordered" evidence="1">
    <location>
        <begin position="22"/>
        <end position="53"/>
    </location>
</feature>
<gene>
    <name evidence="2" type="ORF">GE061_015428</name>
</gene>
<dbReference type="OrthoDB" id="6614966at2759"/>
<dbReference type="Proteomes" id="UP000466442">
    <property type="component" value="Unassembled WGS sequence"/>
</dbReference>
<accession>A0A8S9XM22</accession>
<keyword evidence="3" id="KW-1185">Reference proteome</keyword>
<evidence type="ECO:0000256" key="1">
    <source>
        <dbReference type="SAM" id="MobiDB-lite"/>
    </source>
</evidence>
<evidence type="ECO:0000313" key="3">
    <source>
        <dbReference type="Proteomes" id="UP000466442"/>
    </source>
</evidence>
<organism evidence="2 3">
    <name type="scientific">Apolygus lucorum</name>
    <name type="common">Small green plant bug</name>
    <name type="synonym">Lygocoris lucorum</name>
    <dbReference type="NCBI Taxonomy" id="248454"/>
    <lineage>
        <taxon>Eukaryota</taxon>
        <taxon>Metazoa</taxon>
        <taxon>Ecdysozoa</taxon>
        <taxon>Arthropoda</taxon>
        <taxon>Hexapoda</taxon>
        <taxon>Insecta</taxon>
        <taxon>Pterygota</taxon>
        <taxon>Neoptera</taxon>
        <taxon>Paraneoptera</taxon>
        <taxon>Hemiptera</taxon>
        <taxon>Heteroptera</taxon>
        <taxon>Panheteroptera</taxon>
        <taxon>Cimicomorpha</taxon>
        <taxon>Miridae</taxon>
        <taxon>Mirini</taxon>
        <taxon>Apolygus</taxon>
    </lineage>
</organism>
<comment type="caution">
    <text evidence="2">The sequence shown here is derived from an EMBL/GenBank/DDBJ whole genome shotgun (WGS) entry which is preliminary data.</text>
</comment>
<dbReference type="PANTHER" id="PTHR10773:SF19">
    <property type="match status" value="1"/>
</dbReference>
<protein>
    <submittedName>
        <fullName evidence="2">Uncharacterized protein</fullName>
    </submittedName>
</protein>
<sequence>MVGRWLQKYRAIGSADNEASIVPANSSSGAAPSSITAERGNPSPEGPNTANSIRRVRSSVQMRAEHLCRFIDTFPKLPSHYCRSTTEKQYLQTDIRSIGKFYELYKSQCEQDNVTPLSRFVFDQHVKSKNVSIFTPRKDQCDECFQFRMNSLSQEKHDFHIKLKNRAREEKENDKLLAKEKKIHLLCVDVMAVQMLPNIEASIAYYKMKLAIHNYTLYNLENNDVLNCWFTECEASLEASTFASCLVAELERLLSSSVREVVILSDGCSYQNKNNVLANALLAVSMNYKVTIHQKYFEKGHSQMEADSVHSLVERTAENLELFLPHDYDVVAKMARKGPGTVLYRSKLMTIEDFKDFSKPEFLRYESIRPGNKPHEPTVNDLKWLRYNPGGTIDFKIDFDAEFLPLPRRPKKTSRGSLHVPSNE</sequence>
<reference evidence="2" key="1">
    <citation type="journal article" date="2021" name="Mol. Ecol. Resour.">
        <title>Apolygus lucorum genome provides insights into omnivorousness and mesophyll feeding.</title>
        <authorList>
            <person name="Liu Y."/>
            <person name="Liu H."/>
            <person name="Wang H."/>
            <person name="Huang T."/>
            <person name="Liu B."/>
            <person name="Yang B."/>
            <person name="Yin L."/>
            <person name="Li B."/>
            <person name="Zhang Y."/>
            <person name="Zhang S."/>
            <person name="Jiang F."/>
            <person name="Zhang X."/>
            <person name="Ren Y."/>
            <person name="Wang B."/>
            <person name="Wang S."/>
            <person name="Lu Y."/>
            <person name="Wu K."/>
            <person name="Fan W."/>
            <person name="Wang G."/>
        </authorList>
    </citation>
    <scope>NUCLEOTIDE SEQUENCE</scope>
    <source>
        <strain evidence="2">12Hb</strain>
    </source>
</reference>
<feature type="compositionally biased region" description="Low complexity" evidence="1">
    <location>
        <begin position="24"/>
        <end position="37"/>
    </location>
</feature>
<name>A0A8S9XM22_APOLU</name>